<dbReference type="AlphaFoldDB" id="A0A914UWQ9"/>
<sequence length="410" mass="46363">MEGIDEVDEDVDVDVDSYVSNLRRQTEDTVDLVQKLHSTTGKLKQVHRRISAELEEEHVRREAAETLAKTLEQVTEELQQKTRELEKEVQHLEGEVQQKEELVHRAVQDQDIHLAKLTNDICTQEALMKGLKYMWQNIDAFRVGEGVLQEPCGACMLPDGCVVVADTMQGILLFSAQTELIRQLTSPEWKWPQGLVYDTINSLILVSLAKKHPKGNWRRNIGYFNLQLEPVKWLEGPSDGYIDETVAKERLCLAPGGGELYLTLCDKIGSALYKYSSDQWIQVTKRSGASFVDCQVLAVLGPITELLIVEQRMGYIHRLSVHGSDIVDRKSLAIIEKPGAICVDEKRQLFVHDILSGKVRQIDTILFEPMRDICTTDESVFSITASHGYLGVAVRETKVVRVYRYVSAAK</sequence>
<organism evidence="2 3">
    <name type="scientific">Plectus sambesii</name>
    <dbReference type="NCBI Taxonomy" id="2011161"/>
    <lineage>
        <taxon>Eukaryota</taxon>
        <taxon>Metazoa</taxon>
        <taxon>Ecdysozoa</taxon>
        <taxon>Nematoda</taxon>
        <taxon>Chromadorea</taxon>
        <taxon>Plectida</taxon>
        <taxon>Plectina</taxon>
        <taxon>Plectoidea</taxon>
        <taxon>Plectidae</taxon>
        <taxon>Plectus</taxon>
    </lineage>
</organism>
<name>A0A914UWQ9_9BILA</name>
<dbReference type="WBParaSite" id="PSAMB.scaffold1325size32967.g12582.t1">
    <property type="protein sequence ID" value="PSAMB.scaffold1325size32967.g12582.t1"/>
    <property type="gene ID" value="PSAMB.scaffold1325size32967.g12582"/>
</dbReference>
<reference evidence="3" key="1">
    <citation type="submission" date="2022-11" db="UniProtKB">
        <authorList>
            <consortium name="WormBaseParasite"/>
        </authorList>
    </citation>
    <scope>IDENTIFICATION</scope>
</reference>
<accession>A0A914UWQ9</accession>
<proteinExistence type="predicted"/>
<dbReference type="SUPFAM" id="SSF63825">
    <property type="entry name" value="YWTD domain"/>
    <property type="match status" value="1"/>
</dbReference>
<keyword evidence="2" id="KW-1185">Reference proteome</keyword>
<evidence type="ECO:0000256" key="1">
    <source>
        <dbReference type="SAM" id="Coils"/>
    </source>
</evidence>
<protein>
    <submittedName>
        <fullName evidence="3">Uncharacterized protein</fullName>
    </submittedName>
</protein>
<keyword evidence="1" id="KW-0175">Coiled coil</keyword>
<dbReference type="Proteomes" id="UP000887566">
    <property type="component" value="Unplaced"/>
</dbReference>
<evidence type="ECO:0000313" key="2">
    <source>
        <dbReference type="Proteomes" id="UP000887566"/>
    </source>
</evidence>
<evidence type="ECO:0000313" key="3">
    <source>
        <dbReference type="WBParaSite" id="PSAMB.scaffold1325size32967.g12582.t1"/>
    </source>
</evidence>
<feature type="coiled-coil region" evidence="1">
    <location>
        <begin position="61"/>
        <end position="109"/>
    </location>
</feature>